<dbReference type="RefSeq" id="WP_069910935.1">
    <property type="nucleotide sequence ID" value="NZ_LAJE02000254.1"/>
</dbReference>
<protein>
    <submittedName>
        <fullName evidence="1">Uncharacterized protein</fullName>
    </submittedName>
</protein>
<name>A0A1E5XMI9_9HYPH</name>
<dbReference type="Proteomes" id="UP000095463">
    <property type="component" value="Unassembled WGS sequence"/>
</dbReference>
<organism evidence="1 2">
    <name type="scientific">Devosia insulae DS-56</name>
    <dbReference type="NCBI Taxonomy" id="1116389"/>
    <lineage>
        <taxon>Bacteria</taxon>
        <taxon>Pseudomonadati</taxon>
        <taxon>Pseudomonadota</taxon>
        <taxon>Alphaproteobacteria</taxon>
        <taxon>Hyphomicrobiales</taxon>
        <taxon>Devosiaceae</taxon>
        <taxon>Devosia</taxon>
    </lineage>
</organism>
<dbReference type="AlphaFoldDB" id="A0A1E5XMI9"/>
<reference evidence="1 2" key="1">
    <citation type="journal article" date="2015" name="Genome Announc.">
        <title>Genome Assemblies of Three Soil-Associated Devosia species: D. insulae, D. limi, and D. soli.</title>
        <authorList>
            <person name="Hassan Y.I."/>
            <person name="Lepp D."/>
            <person name="Zhou T."/>
        </authorList>
    </citation>
    <scope>NUCLEOTIDE SEQUENCE [LARGE SCALE GENOMIC DNA]</scope>
    <source>
        <strain evidence="1 2">DS-56</strain>
    </source>
</reference>
<comment type="caution">
    <text evidence="1">The sequence shown here is derived from an EMBL/GenBank/DDBJ whole genome shotgun (WGS) entry which is preliminary data.</text>
</comment>
<evidence type="ECO:0000313" key="2">
    <source>
        <dbReference type="Proteomes" id="UP000095463"/>
    </source>
</evidence>
<proteinExistence type="predicted"/>
<gene>
    <name evidence="1" type="ORF">VW23_024080</name>
</gene>
<dbReference type="EMBL" id="LAJE02000254">
    <property type="protein sequence ID" value="OEO29826.1"/>
    <property type="molecule type" value="Genomic_DNA"/>
</dbReference>
<keyword evidence="2" id="KW-1185">Reference proteome</keyword>
<accession>A0A1E5XMI9</accession>
<sequence length="88" mass="9447">VGGLGLDLETAGQPLGQKAALQAVRSGRALPMPYIMLRAQLLTDGEIIDAQLVSLQDVLLYEIKALAKSGEVSELYFLAQTGEYLDLN</sequence>
<evidence type="ECO:0000313" key="1">
    <source>
        <dbReference type="EMBL" id="OEO29826.1"/>
    </source>
</evidence>
<feature type="non-terminal residue" evidence="1">
    <location>
        <position position="1"/>
    </location>
</feature>